<evidence type="ECO:0000313" key="2">
    <source>
        <dbReference type="EMBL" id="QDV81121.1"/>
    </source>
</evidence>
<reference evidence="2 3" key="1">
    <citation type="submission" date="2019-02" db="EMBL/GenBank/DDBJ databases">
        <title>Deep-cultivation of Planctomycetes and their phenomic and genomic characterization uncovers novel biology.</title>
        <authorList>
            <person name="Wiegand S."/>
            <person name="Jogler M."/>
            <person name="Boedeker C."/>
            <person name="Pinto D."/>
            <person name="Vollmers J."/>
            <person name="Rivas-Marin E."/>
            <person name="Kohn T."/>
            <person name="Peeters S.H."/>
            <person name="Heuer A."/>
            <person name="Rast P."/>
            <person name="Oberbeckmann S."/>
            <person name="Bunk B."/>
            <person name="Jeske O."/>
            <person name="Meyerdierks A."/>
            <person name="Storesund J.E."/>
            <person name="Kallscheuer N."/>
            <person name="Luecker S."/>
            <person name="Lage O.M."/>
            <person name="Pohl T."/>
            <person name="Merkel B.J."/>
            <person name="Hornburger P."/>
            <person name="Mueller R.-W."/>
            <person name="Bruemmer F."/>
            <person name="Labrenz M."/>
            <person name="Spormann A.M."/>
            <person name="Op den Camp H."/>
            <person name="Overmann J."/>
            <person name="Amann R."/>
            <person name="Jetten M.S.M."/>
            <person name="Mascher T."/>
            <person name="Medema M.H."/>
            <person name="Devos D.P."/>
            <person name="Kaster A.-K."/>
            <person name="Ovreas L."/>
            <person name="Rohde M."/>
            <person name="Galperin M.Y."/>
            <person name="Jogler C."/>
        </authorList>
    </citation>
    <scope>NUCLEOTIDE SEQUENCE [LARGE SCALE GENOMIC DNA]</scope>
    <source>
        <strain evidence="2 3">TBK1r</strain>
    </source>
</reference>
<feature type="region of interest" description="Disordered" evidence="1">
    <location>
        <begin position="154"/>
        <end position="177"/>
    </location>
</feature>
<protein>
    <recommendedName>
        <fullName evidence="4">Lipoprotein</fullName>
    </recommendedName>
</protein>
<evidence type="ECO:0008006" key="4">
    <source>
        <dbReference type="Google" id="ProtNLM"/>
    </source>
</evidence>
<gene>
    <name evidence="2" type="ORF">TBK1r_00360</name>
</gene>
<dbReference type="PROSITE" id="PS51257">
    <property type="entry name" value="PROKAR_LIPOPROTEIN"/>
    <property type="match status" value="1"/>
</dbReference>
<keyword evidence="3" id="KW-1185">Reference proteome</keyword>
<name>A0ABX5XKG0_9BACT</name>
<accession>A0ABX5XKG0</accession>
<evidence type="ECO:0000256" key="1">
    <source>
        <dbReference type="SAM" id="MobiDB-lite"/>
    </source>
</evidence>
<dbReference type="Proteomes" id="UP000318081">
    <property type="component" value="Chromosome"/>
</dbReference>
<proteinExistence type="predicted"/>
<evidence type="ECO:0000313" key="3">
    <source>
        <dbReference type="Proteomes" id="UP000318081"/>
    </source>
</evidence>
<dbReference type="EMBL" id="CP036432">
    <property type="protein sequence ID" value="QDV81121.1"/>
    <property type="molecule type" value="Genomic_DNA"/>
</dbReference>
<sequence length="177" mass="20018">MQFNSRLTTAVLSLVLVASSGCSYVESLFNKKSGDNKLSKAEIKRMIKESEKDLPHRLDENFTLTKITMDYGGTLNGWYTVSDELTAQLRRIGNVKIEEAMRENIEKLDLDDCNVPEQVIQILEQDDFAIQYILEDKYGLPIASVVISKETMEGEQRIGRPQQNPFAVRNVSKKGGK</sequence>
<dbReference type="RefSeq" id="WP_145206973.1">
    <property type="nucleotide sequence ID" value="NZ_CP036432.1"/>
</dbReference>
<organism evidence="2 3">
    <name type="scientific">Stieleria magnilauensis</name>
    <dbReference type="NCBI Taxonomy" id="2527963"/>
    <lineage>
        <taxon>Bacteria</taxon>
        <taxon>Pseudomonadati</taxon>
        <taxon>Planctomycetota</taxon>
        <taxon>Planctomycetia</taxon>
        <taxon>Pirellulales</taxon>
        <taxon>Pirellulaceae</taxon>
        <taxon>Stieleria</taxon>
    </lineage>
</organism>